<accession>A0ABT2EPQ6</accession>
<keyword evidence="1" id="KW-0051">Antiviral defense</keyword>
<evidence type="ECO:0000313" key="4">
    <source>
        <dbReference type="Proteomes" id="UP001204798"/>
    </source>
</evidence>
<dbReference type="InterPro" id="IPR007522">
    <property type="entry name" value="CRISPR-assoc_prot_TM1795"/>
</dbReference>
<evidence type="ECO:0000259" key="2">
    <source>
        <dbReference type="Pfam" id="PF03787"/>
    </source>
</evidence>
<dbReference type="EMBL" id="JANUCP010000004">
    <property type="protein sequence ID" value="MCS3919911.1"/>
    <property type="molecule type" value="Genomic_DNA"/>
</dbReference>
<dbReference type="RefSeq" id="WP_259096858.1">
    <property type="nucleotide sequence ID" value="NZ_CP130454.1"/>
</dbReference>
<name>A0ABT2EPQ6_9BACT</name>
<protein>
    <submittedName>
        <fullName evidence="3">CRISPR-associated protein Cmr1</fullName>
    </submittedName>
</protein>
<evidence type="ECO:0000313" key="3">
    <source>
        <dbReference type="EMBL" id="MCS3919911.1"/>
    </source>
</evidence>
<dbReference type="NCBIfam" id="TIGR01894">
    <property type="entry name" value="cas_TM1795_cmr1"/>
    <property type="match status" value="1"/>
</dbReference>
<dbReference type="Proteomes" id="UP001204798">
    <property type="component" value="Unassembled WGS sequence"/>
</dbReference>
<comment type="caution">
    <text evidence="3">The sequence shown here is derived from an EMBL/GenBank/DDBJ whole genome shotgun (WGS) entry which is preliminary data.</text>
</comment>
<organism evidence="3 4">
    <name type="scientific">Candidatus Fervidibacter sacchari</name>
    <dbReference type="NCBI Taxonomy" id="1448929"/>
    <lineage>
        <taxon>Bacteria</taxon>
        <taxon>Candidatus Fervidibacterota</taxon>
        <taxon>Candidatus Fervidibacter</taxon>
    </lineage>
</organism>
<proteinExistence type="predicted"/>
<evidence type="ECO:0000256" key="1">
    <source>
        <dbReference type="ARBA" id="ARBA00023118"/>
    </source>
</evidence>
<sequence>MSAGNRYRQRAVRVAMATCEFKVTLETVTPLFLGGSNPRGEPELRAPSFRGAMRFWLRALLGGVIGDDPKKIFEHESKVFGSTDHASPIKLRLQAKREGLKWDEYNPLLHKPDHEVRFRFKGFVPNQSFEIHLLGQNQQAVEQAKKALQLLCYLGGLGRRSRRGFGSLQITEGELALTAGTVRELADALKRQINSILPSSFAALPNAPRFPVLHPDWAQIKVCCREFESWEEAIRLIMQNAHNYKNPALGNATPRQASPVHVHVTRLSAGKFALVLTTMLSQLNPILSGADRQKLVDFLDAFKGEVIFGFEEVPENWLGGSER</sequence>
<gene>
    <name evidence="3" type="ORF">M2350_002328</name>
</gene>
<dbReference type="Pfam" id="PF03787">
    <property type="entry name" value="RAMPs"/>
    <property type="match status" value="1"/>
</dbReference>
<dbReference type="InterPro" id="IPR005537">
    <property type="entry name" value="RAMP_III_fam"/>
</dbReference>
<feature type="domain" description="CRISPR type III-associated protein" evidence="2">
    <location>
        <begin position="24"/>
        <end position="168"/>
    </location>
</feature>
<keyword evidence="4" id="KW-1185">Reference proteome</keyword>
<reference evidence="3 4" key="1">
    <citation type="submission" date="2022-08" db="EMBL/GenBank/DDBJ databases">
        <title>Bacterial and archaeal communities from various locations to study Microbial Dark Matter (Phase II).</title>
        <authorList>
            <person name="Stepanauskas R."/>
        </authorList>
    </citation>
    <scope>NUCLEOTIDE SEQUENCE [LARGE SCALE GENOMIC DNA]</scope>
    <source>
        <strain evidence="3 4">PD1</strain>
    </source>
</reference>